<dbReference type="Pfam" id="PF12838">
    <property type="entry name" value="Fer4_7"/>
    <property type="match status" value="1"/>
</dbReference>
<protein>
    <submittedName>
        <fullName evidence="6">4Fe-4S dicluster domain-containing protein</fullName>
    </submittedName>
</protein>
<dbReference type="PROSITE" id="PS00198">
    <property type="entry name" value="4FE4S_FER_1"/>
    <property type="match status" value="1"/>
</dbReference>
<evidence type="ECO:0000256" key="4">
    <source>
        <dbReference type="ARBA" id="ARBA00023014"/>
    </source>
</evidence>
<dbReference type="InterPro" id="IPR050572">
    <property type="entry name" value="Fe-S_Ferredoxin"/>
</dbReference>
<dbReference type="SUPFAM" id="SSF54862">
    <property type="entry name" value="4Fe-4S ferredoxins"/>
    <property type="match status" value="1"/>
</dbReference>
<dbReference type="PANTHER" id="PTHR43687">
    <property type="entry name" value="ADENYLYLSULFATE REDUCTASE, BETA SUBUNIT"/>
    <property type="match status" value="1"/>
</dbReference>
<proteinExistence type="predicted"/>
<evidence type="ECO:0000313" key="7">
    <source>
        <dbReference type="Proteomes" id="UP001596457"/>
    </source>
</evidence>
<dbReference type="Proteomes" id="UP001596457">
    <property type="component" value="Unassembled WGS sequence"/>
</dbReference>
<feature type="domain" description="4Fe-4S ferredoxin-type" evidence="5">
    <location>
        <begin position="43"/>
        <end position="72"/>
    </location>
</feature>
<evidence type="ECO:0000256" key="2">
    <source>
        <dbReference type="ARBA" id="ARBA00022723"/>
    </source>
</evidence>
<comment type="caution">
    <text evidence="6">The sequence shown here is derived from an EMBL/GenBank/DDBJ whole genome shotgun (WGS) entry which is preliminary data.</text>
</comment>
<keyword evidence="3" id="KW-0408">Iron</keyword>
<reference evidence="7" key="1">
    <citation type="journal article" date="2019" name="Int. J. Syst. Evol. Microbiol.">
        <title>The Global Catalogue of Microorganisms (GCM) 10K type strain sequencing project: providing services to taxonomists for standard genome sequencing and annotation.</title>
        <authorList>
            <consortium name="The Broad Institute Genomics Platform"/>
            <consortium name="The Broad Institute Genome Sequencing Center for Infectious Disease"/>
            <person name="Wu L."/>
            <person name="Ma J."/>
        </authorList>
    </citation>
    <scope>NUCLEOTIDE SEQUENCE [LARGE SCALE GENOMIC DNA]</scope>
    <source>
        <strain evidence="7">CCUG 53903</strain>
    </source>
</reference>
<dbReference type="RefSeq" id="WP_382200591.1">
    <property type="nucleotide sequence ID" value="NZ_JBHTBZ010000024.1"/>
</dbReference>
<dbReference type="PROSITE" id="PS51379">
    <property type="entry name" value="4FE4S_FER_2"/>
    <property type="match status" value="2"/>
</dbReference>
<keyword evidence="7" id="KW-1185">Reference proteome</keyword>
<keyword evidence="4" id="KW-0411">Iron-sulfur</keyword>
<organism evidence="6 7">
    <name type="scientific">Hydrogenophaga defluvii</name>
    <dbReference type="NCBI Taxonomy" id="249410"/>
    <lineage>
        <taxon>Bacteria</taxon>
        <taxon>Pseudomonadati</taxon>
        <taxon>Pseudomonadota</taxon>
        <taxon>Betaproteobacteria</taxon>
        <taxon>Burkholderiales</taxon>
        <taxon>Comamonadaceae</taxon>
        <taxon>Hydrogenophaga</taxon>
    </lineage>
</organism>
<gene>
    <name evidence="6" type="ORF">ACFQU0_10740</name>
</gene>
<dbReference type="PANTHER" id="PTHR43687:SF1">
    <property type="entry name" value="FERREDOXIN III"/>
    <property type="match status" value="1"/>
</dbReference>
<dbReference type="EMBL" id="JBHTBZ010000024">
    <property type="protein sequence ID" value="MFC7460903.1"/>
    <property type="molecule type" value="Genomic_DNA"/>
</dbReference>
<feature type="domain" description="4Fe-4S ferredoxin-type" evidence="5">
    <location>
        <begin position="8"/>
        <end position="37"/>
    </location>
</feature>
<name>A0ABW2SCI3_9BURK</name>
<dbReference type="Gene3D" id="3.30.70.20">
    <property type="match status" value="2"/>
</dbReference>
<evidence type="ECO:0000259" key="5">
    <source>
        <dbReference type="PROSITE" id="PS51379"/>
    </source>
</evidence>
<keyword evidence="2" id="KW-0479">Metal-binding</keyword>
<accession>A0ABW2SCI3</accession>
<keyword evidence="1" id="KW-0004">4Fe-4S</keyword>
<dbReference type="InterPro" id="IPR017896">
    <property type="entry name" value="4Fe4S_Fe-S-bd"/>
</dbReference>
<evidence type="ECO:0000256" key="1">
    <source>
        <dbReference type="ARBA" id="ARBA00022485"/>
    </source>
</evidence>
<evidence type="ECO:0000313" key="6">
    <source>
        <dbReference type="EMBL" id="MFC7460903.1"/>
    </source>
</evidence>
<evidence type="ECO:0000256" key="3">
    <source>
        <dbReference type="ARBA" id="ARBA00023004"/>
    </source>
</evidence>
<sequence>MKPRRAPPLPHIDPARCTGCGWCVAVCPPHVLSLLPQPDHTKTSVLHDVGGCTGCSLCETRCPFQAITMRAATPQPGPVVPGPGPSLGTTA</sequence>
<dbReference type="InterPro" id="IPR017900">
    <property type="entry name" value="4Fe4S_Fe_S_CS"/>
</dbReference>